<name>A0AAN6P716_9PEZI</name>
<protein>
    <recommendedName>
        <fullName evidence="1">2EXR domain-containing protein</fullName>
    </recommendedName>
</protein>
<dbReference type="EMBL" id="MU854563">
    <property type="protein sequence ID" value="KAK4032928.1"/>
    <property type="molecule type" value="Genomic_DNA"/>
</dbReference>
<dbReference type="Pfam" id="PF20150">
    <property type="entry name" value="2EXR"/>
    <property type="match status" value="1"/>
</dbReference>
<feature type="domain" description="2EXR" evidence="1">
    <location>
        <begin position="80"/>
        <end position="197"/>
    </location>
</feature>
<evidence type="ECO:0000313" key="2">
    <source>
        <dbReference type="EMBL" id="KAK4032928.1"/>
    </source>
</evidence>
<dbReference type="PANTHER" id="PTHR35910:SF1">
    <property type="entry name" value="2EXR DOMAIN-CONTAINING PROTEIN"/>
    <property type="match status" value="1"/>
</dbReference>
<dbReference type="Proteomes" id="UP001303115">
    <property type="component" value="Unassembled WGS sequence"/>
</dbReference>
<reference evidence="3" key="1">
    <citation type="journal article" date="2023" name="Mol. Phylogenet. Evol.">
        <title>Genome-scale phylogeny and comparative genomics of the fungal order Sordariales.</title>
        <authorList>
            <person name="Hensen N."/>
            <person name="Bonometti L."/>
            <person name="Westerberg I."/>
            <person name="Brannstrom I.O."/>
            <person name="Guillou S."/>
            <person name="Cros-Aarteil S."/>
            <person name="Calhoun S."/>
            <person name="Haridas S."/>
            <person name="Kuo A."/>
            <person name="Mondo S."/>
            <person name="Pangilinan J."/>
            <person name="Riley R."/>
            <person name="LaButti K."/>
            <person name="Andreopoulos B."/>
            <person name="Lipzen A."/>
            <person name="Chen C."/>
            <person name="Yan M."/>
            <person name="Daum C."/>
            <person name="Ng V."/>
            <person name="Clum A."/>
            <person name="Steindorff A."/>
            <person name="Ohm R.A."/>
            <person name="Martin F."/>
            <person name="Silar P."/>
            <person name="Natvig D.O."/>
            <person name="Lalanne C."/>
            <person name="Gautier V."/>
            <person name="Ament-Velasquez S.L."/>
            <person name="Kruys A."/>
            <person name="Hutchinson M.I."/>
            <person name="Powell A.J."/>
            <person name="Barry K."/>
            <person name="Miller A.N."/>
            <person name="Grigoriev I.V."/>
            <person name="Debuchy R."/>
            <person name="Gladieux P."/>
            <person name="Hiltunen Thoren M."/>
            <person name="Johannesson H."/>
        </authorList>
    </citation>
    <scope>NUCLEOTIDE SEQUENCE [LARGE SCALE GENOMIC DNA]</scope>
    <source>
        <strain evidence="3">CBS 284.82</strain>
    </source>
</reference>
<evidence type="ECO:0000313" key="3">
    <source>
        <dbReference type="Proteomes" id="UP001303115"/>
    </source>
</evidence>
<gene>
    <name evidence="2" type="ORF">C8A01DRAFT_20066</name>
</gene>
<dbReference type="AlphaFoldDB" id="A0AAN6P716"/>
<dbReference type="InterPro" id="IPR045518">
    <property type="entry name" value="2EXR"/>
</dbReference>
<organism evidence="2 3">
    <name type="scientific">Parachaetomium inaequale</name>
    <dbReference type="NCBI Taxonomy" id="2588326"/>
    <lineage>
        <taxon>Eukaryota</taxon>
        <taxon>Fungi</taxon>
        <taxon>Dikarya</taxon>
        <taxon>Ascomycota</taxon>
        <taxon>Pezizomycotina</taxon>
        <taxon>Sordariomycetes</taxon>
        <taxon>Sordariomycetidae</taxon>
        <taxon>Sordariales</taxon>
        <taxon>Chaetomiaceae</taxon>
        <taxon>Parachaetomium</taxon>
    </lineage>
</organism>
<sequence length="303" mass="33988">MARRLALAVTTPVVILILWCTLAFLYISCHSLFPVLCYTVYYLEVLVEHLEAIDLNRRGPAALPTSSPYWRPPRSTPTTFPHFARLPPGLRLLIWELALRVAQENPTPSRPWSWLWWRAALVSIDDLLFPAPSLLVKPRRRLPQQHIFTCGAPPPAQLAVNAEARAVALGRYRLGLAPDGGCRLQPRVYVDLARDVVCLTDAVMETRAGRELFRITGDVRRAKRVCVAVKDPRGVVGAAEREVLERDEMRALLEGVEELCVVESSVLGARRVSDVAGRDWGYWVGWMKREGRARWLVGGPGEG</sequence>
<keyword evidence="3" id="KW-1185">Reference proteome</keyword>
<accession>A0AAN6P716</accession>
<evidence type="ECO:0000259" key="1">
    <source>
        <dbReference type="Pfam" id="PF20150"/>
    </source>
</evidence>
<proteinExistence type="predicted"/>
<comment type="caution">
    <text evidence="2">The sequence shown here is derived from an EMBL/GenBank/DDBJ whole genome shotgun (WGS) entry which is preliminary data.</text>
</comment>
<dbReference type="PANTHER" id="PTHR35910">
    <property type="entry name" value="2EXR DOMAIN-CONTAINING PROTEIN"/>
    <property type="match status" value="1"/>
</dbReference>